<evidence type="ECO:0000256" key="1">
    <source>
        <dbReference type="SAM" id="MobiDB-lite"/>
    </source>
</evidence>
<organism evidence="2 3">
    <name type="scientific">Danaus plexippus plexippus</name>
    <dbReference type="NCBI Taxonomy" id="278856"/>
    <lineage>
        <taxon>Eukaryota</taxon>
        <taxon>Metazoa</taxon>
        <taxon>Ecdysozoa</taxon>
        <taxon>Arthropoda</taxon>
        <taxon>Hexapoda</taxon>
        <taxon>Insecta</taxon>
        <taxon>Pterygota</taxon>
        <taxon>Neoptera</taxon>
        <taxon>Endopterygota</taxon>
        <taxon>Lepidoptera</taxon>
        <taxon>Glossata</taxon>
        <taxon>Ditrysia</taxon>
        <taxon>Papilionoidea</taxon>
        <taxon>Nymphalidae</taxon>
        <taxon>Danainae</taxon>
        <taxon>Danaini</taxon>
        <taxon>Danaina</taxon>
        <taxon>Danaus</taxon>
        <taxon>Danaus</taxon>
    </lineage>
</organism>
<dbReference type="InterPro" id="IPR013320">
    <property type="entry name" value="ConA-like_dom_sf"/>
</dbReference>
<dbReference type="SUPFAM" id="SSF49899">
    <property type="entry name" value="Concanavalin A-like lectins/glucanases"/>
    <property type="match status" value="1"/>
</dbReference>
<dbReference type="Proteomes" id="UP000007151">
    <property type="component" value="Unassembled WGS sequence"/>
</dbReference>
<comment type="caution">
    <text evidence="2">The sequence shown here is derived from an EMBL/GenBank/DDBJ whole genome shotgun (WGS) entry which is preliminary data.</text>
</comment>
<sequence length="348" mass="39247">MTKDVWRHVCFSYQSDYGAWALYLDGRLAHCETAQSLYGYVLPAGGSVIIGYGTGANEYFVDEYDKMKSTSGNYMNTKSLSDGNKWHNVMSYNNDFTPRKIDVKSGKISNNNDIDGRIADANKRNPSLRLKYMPDNHKVVKNVDDDAIMEGRALALKISNSSDTNPNSVSILKYNHGYLPNQQNQNNLNNKILNSKIDLEQMTFDQRAKIGNTLNERQAIGSNMRQTKDSSEEGDENISNVNRHRSDSENKNASVPPSLGSKVCKNVELFDRFFYIQPDGSVDVTDIISPVKEKNLAIAFIVQNYKKCSTKDSEFESNPLLFIEWSKTPVRLFGGAYPQRTTDLCGFF</sequence>
<dbReference type="EMBL" id="AGBW02013269">
    <property type="protein sequence ID" value="OWR43762.1"/>
    <property type="molecule type" value="Genomic_DNA"/>
</dbReference>
<evidence type="ECO:0000313" key="2">
    <source>
        <dbReference type="EMBL" id="OWR43762.1"/>
    </source>
</evidence>
<accession>A0A212EQI5</accession>
<name>A0A212EQI5_DANPL</name>
<feature type="compositionally biased region" description="Polar residues" evidence="1">
    <location>
        <begin position="216"/>
        <end position="225"/>
    </location>
</feature>
<dbReference type="InParanoid" id="A0A212EQI5"/>
<gene>
    <name evidence="2" type="ORF">KGM_203408</name>
</gene>
<dbReference type="KEGG" id="dpl:KGM_203408"/>
<feature type="region of interest" description="Disordered" evidence="1">
    <location>
        <begin position="216"/>
        <end position="257"/>
    </location>
</feature>
<dbReference type="STRING" id="278856.A0A212EQI5"/>
<keyword evidence="3" id="KW-1185">Reference proteome</keyword>
<protein>
    <submittedName>
        <fullName evidence="2">Uncharacterized protein</fullName>
    </submittedName>
</protein>
<dbReference type="Gene3D" id="2.60.120.200">
    <property type="match status" value="1"/>
</dbReference>
<proteinExistence type="predicted"/>
<evidence type="ECO:0000313" key="3">
    <source>
        <dbReference type="Proteomes" id="UP000007151"/>
    </source>
</evidence>
<dbReference type="AlphaFoldDB" id="A0A212EQI5"/>
<reference evidence="2 3" key="1">
    <citation type="journal article" date="2011" name="Cell">
        <title>The monarch butterfly genome yields insights into long-distance migration.</title>
        <authorList>
            <person name="Zhan S."/>
            <person name="Merlin C."/>
            <person name="Boore J.L."/>
            <person name="Reppert S.M."/>
        </authorList>
    </citation>
    <scope>NUCLEOTIDE SEQUENCE [LARGE SCALE GENOMIC DNA]</scope>
    <source>
        <strain evidence="2">F-2</strain>
    </source>
</reference>